<evidence type="ECO:0000313" key="2">
    <source>
        <dbReference type="Proteomes" id="UP000218615"/>
    </source>
</evidence>
<name>A0A284VS04_9EURY</name>
<dbReference type="EMBL" id="FZMP01000204">
    <property type="protein sequence ID" value="SNQ62052.1"/>
    <property type="molecule type" value="Genomic_DNA"/>
</dbReference>
<protein>
    <submittedName>
        <fullName evidence="1">Uncharacterized protein</fullName>
    </submittedName>
</protein>
<keyword evidence="2" id="KW-1185">Reference proteome</keyword>
<proteinExistence type="predicted"/>
<sequence length="135" mass="14379">MTQNPDALCGLIARAARLTVTESMRYSGDLYNTNIQVKSGQAITPGAIVGIDPGYSNVFTWTPGENETINMYAQIQGHVITFVITSDGLSRVLTFNTGFKSTGTLNTGAVAGKVFTITFISDGTNYNEVARTGAM</sequence>
<dbReference type="AlphaFoldDB" id="A0A284VS04"/>
<dbReference type="Proteomes" id="UP000218615">
    <property type="component" value="Unassembled WGS sequence"/>
</dbReference>
<evidence type="ECO:0000313" key="1">
    <source>
        <dbReference type="EMBL" id="SNQ62052.1"/>
    </source>
</evidence>
<organism evidence="1 2">
    <name type="scientific">Candidatus Methanoperedens nitratireducens</name>
    <dbReference type="NCBI Taxonomy" id="1392998"/>
    <lineage>
        <taxon>Archaea</taxon>
        <taxon>Methanobacteriati</taxon>
        <taxon>Methanobacteriota</taxon>
        <taxon>Stenosarchaea group</taxon>
        <taxon>Methanomicrobia</taxon>
        <taxon>Methanosarcinales</taxon>
        <taxon>ANME-2 cluster</taxon>
        <taxon>Candidatus Methanoperedentaceae</taxon>
        <taxon>Candidatus Methanoperedens</taxon>
    </lineage>
</organism>
<accession>A0A284VS04</accession>
<dbReference type="RefSeq" id="WP_096206672.1">
    <property type="nucleotide sequence ID" value="NZ_FZMP01000204.1"/>
</dbReference>
<reference evidence="2" key="1">
    <citation type="submission" date="2017-06" db="EMBL/GenBank/DDBJ databases">
        <authorList>
            <person name="Cremers G."/>
        </authorList>
    </citation>
    <scope>NUCLEOTIDE SEQUENCE [LARGE SCALE GENOMIC DNA]</scope>
</reference>
<gene>
    <name evidence="1" type="ORF">MNV_570005</name>
</gene>